<proteinExistence type="predicted"/>
<organism evidence="2 3">
    <name type="scientific">Schistosoma mattheei</name>
    <dbReference type="NCBI Taxonomy" id="31246"/>
    <lineage>
        <taxon>Eukaryota</taxon>
        <taxon>Metazoa</taxon>
        <taxon>Spiralia</taxon>
        <taxon>Lophotrochozoa</taxon>
        <taxon>Platyhelminthes</taxon>
        <taxon>Trematoda</taxon>
        <taxon>Digenea</taxon>
        <taxon>Strigeidida</taxon>
        <taxon>Schistosomatoidea</taxon>
        <taxon>Schistosomatidae</taxon>
        <taxon>Schistosoma</taxon>
    </lineage>
</organism>
<dbReference type="EMBL" id="UZAL01005731">
    <property type="protein sequence ID" value="VDO94103.1"/>
    <property type="molecule type" value="Genomic_DNA"/>
</dbReference>
<evidence type="ECO:0000313" key="3">
    <source>
        <dbReference type="Proteomes" id="UP000269396"/>
    </source>
</evidence>
<evidence type="ECO:0000256" key="1">
    <source>
        <dbReference type="SAM" id="Phobius"/>
    </source>
</evidence>
<name>A0A3P8AR13_9TREM</name>
<dbReference type="AlphaFoldDB" id="A0A3P8AR13"/>
<keyword evidence="1" id="KW-0472">Membrane</keyword>
<protein>
    <submittedName>
        <fullName evidence="2">Uncharacterized protein</fullName>
    </submittedName>
</protein>
<evidence type="ECO:0000313" key="2">
    <source>
        <dbReference type="EMBL" id="VDO94103.1"/>
    </source>
</evidence>
<keyword evidence="1" id="KW-0812">Transmembrane</keyword>
<accession>A0A3P8AR13</accession>
<keyword evidence="1" id="KW-1133">Transmembrane helix</keyword>
<sequence>MIYENWQMNKSTGNKKNLHQLNTVRFYLLIYTTYCSLIYYKILMKLEK</sequence>
<feature type="transmembrane region" description="Helical" evidence="1">
    <location>
        <begin position="24"/>
        <end position="43"/>
    </location>
</feature>
<keyword evidence="3" id="KW-1185">Reference proteome</keyword>
<reference evidence="2 3" key="1">
    <citation type="submission" date="2018-11" db="EMBL/GenBank/DDBJ databases">
        <authorList>
            <consortium name="Pathogen Informatics"/>
        </authorList>
    </citation>
    <scope>NUCLEOTIDE SEQUENCE [LARGE SCALE GENOMIC DNA]</scope>
    <source>
        <strain>Denwood</strain>
        <strain evidence="3">Zambia</strain>
    </source>
</reference>
<gene>
    <name evidence="2" type="ORF">SMTD_LOCUS3301</name>
</gene>
<dbReference type="Proteomes" id="UP000269396">
    <property type="component" value="Unassembled WGS sequence"/>
</dbReference>